<name>A0ABR2KGE8_9EUKA</name>
<comment type="caution">
    <text evidence="1">The sequence shown here is derived from an EMBL/GenBank/DDBJ whole genome shotgun (WGS) entry which is preliminary data.</text>
</comment>
<organism evidence="1 2">
    <name type="scientific">Tritrichomonas musculus</name>
    <dbReference type="NCBI Taxonomy" id="1915356"/>
    <lineage>
        <taxon>Eukaryota</taxon>
        <taxon>Metamonada</taxon>
        <taxon>Parabasalia</taxon>
        <taxon>Tritrichomonadida</taxon>
        <taxon>Tritrichomonadidae</taxon>
        <taxon>Tritrichomonas</taxon>
    </lineage>
</organism>
<dbReference type="EMBL" id="JAPFFF010000005">
    <property type="protein sequence ID" value="KAK8890229.1"/>
    <property type="molecule type" value="Genomic_DNA"/>
</dbReference>
<gene>
    <name evidence="1" type="ORF">M9Y10_035001</name>
</gene>
<evidence type="ECO:0000313" key="1">
    <source>
        <dbReference type="EMBL" id="KAK8890229.1"/>
    </source>
</evidence>
<accession>A0ABR2KGE8</accession>
<evidence type="ECO:0008006" key="3">
    <source>
        <dbReference type="Google" id="ProtNLM"/>
    </source>
</evidence>
<reference evidence="1 2" key="1">
    <citation type="submission" date="2024-04" db="EMBL/GenBank/DDBJ databases">
        <title>Tritrichomonas musculus Genome.</title>
        <authorList>
            <person name="Alves-Ferreira E."/>
            <person name="Grigg M."/>
            <person name="Lorenzi H."/>
            <person name="Galac M."/>
        </authorList>
    </citation>
    <scope>NUCLEOTIDE SEQUENCE [LARGE SCALE GENOMIC DNA]</scope>
    <source>
        <strain evidence="1 2">EAF2021</strain>
    </source>
</reference>
<protein>
    <recommendedName>
        <fullName evidence="3">Importin N-terminal domain-containing protein</fullName>
    </recommendedName>
</protein>
<dbReference type="InterPro" id="IPR016024">
    <property type="entry name" value="ARM-type_fold"/>
</dbReference>
<keyword evidence="2" id="KW-1185">Reference proteome</keyword>
<evidence type="ECO:0000313" key="2">
    <source>
        <dbReference type="Proteomes" id="UP001470230"/>
    </source>
</evidence>
<proteinExistence type="predicted"/>
<dbReference type="Proteomes" id="UP001470230">
    <property type="component" value="Unassembled WGS sequence"/>
</dbReference>
<dbReference type="InterPro" id="IPR011989">
    <property type="entry name" value="ARM-like"/>
</dbReference>
<sequence>MCDVNQLKNAIQQLAVDPQASQFVTQVFQADNFQFLKLVTQILLSPDLPDKIMTNSITLISIVLRPSLTRPIDKIAENYFTFSEEERNQVKQATILGLMNEDRTTRLGYAYCLGLIVEIEKKLERMSKSTRGKTIFDQYLIGLIQNQPTPYAPIGSIMAITQILENGTFKTKVRRYQNLSKIILDVGYTVLSKSDQLDNNLILEFKIECARCIDQALKCGLLDEIMSAMDQKVHFLEVIIPNTSIHDSTLHKNLMNALESFIIVLYKRYLNYDNYGPETILPFVEQIFKNTIQPVSAIKNENFDLQETELYVRNVIDMWSKIASFEFSNTYFDSLKELNITELIASNMDELLFSFISTLPVEDLLDINPENSTSYFAYQCLSDFSKVAPSIVFNHSMQVYQASIHNENRQSIFVSFVAAQIIFEIKIPSNSEEQIPNLTYETLFTILSDVIKFTSSNDPSIVSASYAAIITACESHPKLCEEPNFFSFVIQSISNSIQSESIPLIDVSLLAFISLIKPFSRDNPDSNLSNSYQYVLQMLMSLIPKIDINSNGDILYNLYYSICSFISNLPQSVPPQEVIIFAMQIQEQMKKLAEDHQEGGLQMRAFLSIIVYGIVNKLQEDILEIAPGFLNILVTTCEEINSTKANINSLEEVILAIGIIISYTGNLAEPLFPRILDIAINSLSEQNSSLVNSSSQLLTFLLKNFRDHFINTIPNIFELLMECLYSNISNESAIFFIFRAMIALLNVGYIERQDNSKFFKIIGQIIAPRRVELMSLASNLIYYLQVYQKNDEENAECIFSILLQLFTEMMRIYSYESRQNPNDTLKSIPSDFLVSFQDQFIEVVCTADLLKIWSDSIGYHFLDYVSMIINTFGTSYHMNVKIHKPGFKNYFDRCLDGDDKLRRVAISVKDIYDKA</sequence>
<dbReference type="Gene3D" id="1.25.10.10">
    <property type="entry name" value="Leucine-rich Repeat Variant"/>
    <property type="match status" value="1"/>
</dbReference>
<dbReference type="SUPFAM" id="SSF48371">
    <property type="entry name" value="ARM repeat"/>
    <property type="match status" value="1"/>
</dbReference>